<evidence type="ECO:0000256" key="1">
    <source>
        <dbReference type="SAM" id="Phobius"/>
    </source>
</evidence>
<dbReference type="EMBL" id="JAVDQS010000012">
    <property type="protein sequence ID" value="MDR6406459.1"/>
    <property type="molecule type" value="Genomic_DNA"/>
</dbReference>
<dbReference type="Proteomes" id="UP001184853">
    <property type="component" value="Unassembled WGS sequence"/>
</dbReference>
<keyword evidence="1" id="KW-1133">Transmembrane helix</keyword>
<proteinExistence type="predicted"/>
<protein>
    <submittedName>
        <fullName evidence="2">LIVCS family branched-chain amino acid:cation transporter</fullName>
    </submittedName>
</protein>
<keyword evidence="1" id="KW-0812">Transmembrane</keyword>
<keyword evidence="3" id="KW-1185">Reference proteome</keyword>
<feature type="transmembrane region" description="Helical" evidence="1">
    <location>
        <begin position="12"/>
        <end position="30"/>
    </location>
</feature>
<keyword evidence="1" id="KW-0472">Membrane</keyword>
<gene>
    <name evidence="2" type="ORF">J2781_003419</name>
</gene>
<evidence type="ECO:0000313" key="3">
    <source>
        <dbReference type="Proteomes" id="UP001184853"/>
    </source>
</evidence>
<accession>A0ABU1LIC5</accession>
<name>A0ABU1LIC5_9FLAO</name>
<comment type="caution">
    <text evidence="2">The sequence shown here is derived from an EMBL/GenBank/DDBJ whole genome shotgun (WGS) entry which is preliminary data.</text>
</comment>
<feature type="transmembrane region" description="Helical" evidence="1">
    <location>
        <begin position="36"/>
        <end position="64"/>
    </location>
</feature>
<feature type="transmembrane region" description="Helical" evidence="1">
    <location>
        <begin position="71"/>
        <end position="92"/>
    </location>
</feature>
<reference evidence="2 3" key="1">
    <citation type="submission" date="2023-07" db="EMBL/GenBank/DDBJ databases">
        <title>Sorghum-associated microbial communities from plants grown in Nebraska, USA.</title>
        <authorList>
            <person name="Schachtman D."/>
        </authorList>
    </citation>
    <scope>NUCLEOTIDE SEQUENCE [LARGE SCALE GENOMIC DNA]</scope>
    <source>
        <strain evidence="2 3">DS1709</strain>
    </source>
</reference>
<dbReference type="RefSeq" id="WP_115982570.1">
    <property type="nucleotide sequence ID" value="NZ_JAVDQS010000012.1"/>
</dbReference>
<organism evidence="2 3">
    <name type="scientific">Chryseobacterium geocarposphaerae</name>
    <dbReference type="NCBI Taxonomy" id="1416776"/>
    <lineage>
        <taxon>Bacteria</taxon>
        <taxon>Pseudomonadati</taxon>
        <taxon>Bacteroidota</taxon>
        <taxon>Flavobacteriia</taxon>
        <taxon>Flavobacteriales</taxon>
        <taxon>Weeksellaceae</taxon>
        <taxon>Chryseobacterium group</taxon>
        <taxon>Chryseobacterium</taxon>
    </lineage>
</organism>
<evidence type="ECO:0000313" key="2">
    <source>
        <dbReference type="EMBL" id="MDR6406459.1"/>
    </source>
</evidence>
<sequence length="96" mass="10535">MKDSTIEDIGKYTFWLFFLLGNICLFGYVFTKNDVFVGGGLTLLVLGTIINLLIVTAILIYGIALKSKLDICLKSVGMMLINIPIAIVYAIIGMNI</sequence>